<feature type="chain" id="PRO_5017055719" description="Lipid/polyisoprenoid-binding YceI-like domain-containing protein" evidence="1">
    <location>
        <begin position="21"/>
        <end position="189"/>
    </location>
</feature>
<dbReference type="KEGG" id="pamo:BAR1_10945"/>
<dbReference type="Pfam" id="PF04264">
    <property type="entry name" value="YceI"/>
    <property type="match status" value="1"/>
</dbReference>
<dbReference type="PANTHER" id="PTHR34406:SF1">
    <property type="entry name" value="PROTEIN YCEI"/>
    <property type="match status" value="1"/>
</dbReference>
<protein>
    <recommendedName>
        <fullName evidence="2">Lipid/polyisoprenoid-binding YceI-like domain-containing protein</fullName>
    </recommendedName>
</protein>
<name>A0A347UHR9_9RHOB</name>
<feature type="domain" description="Lipid/polyisoprenoid-binding YceI-like" evidence="2">
    <location>
        <begin position="24"/>
        <end position="186"/>
    </location>
</feature>
<dbReference type="PANTHER" id="PTHR34406">
    <property type="entry name" value="PROTEIN YCEI"/>
    <property type="match status" value="1"/>
</dbReference>
<evidence type="ECO:0000259" key="2">
    <source>
        <dbReference type="SMART" id="SM00867"/>
    </source>
</evidence>
<keyword evidence="4" id="KW-1185">Reference proteome</keyword>
<dbReference type="Proteomes" id="UP000261704">
    <property type="component" value="Chromosome"/>
</dbReference>
<dbReference type="SMART" id="SM00867">
    <property type="entry name" value="YceI"/>
    <property type="match status" value="1"/>
</dbReference>
<gene>
    <name evidence="3" type="ORF">BAR1_10945</name>
</gene>
<dbReference type="AlphaFoldDB" id="A0A347UHR9"/>
<evidence type="ECO:0000256" key="1">
    <source>
        <dbReference type="SAM" id="SignalP"/>
    </source>
</evidence>
<evidence type="ECO:0000313" key="3">
    <source>
        <dbReference type="EMBL" id="AXX98397.1"/>
    </source>
</evidence>
<accession>A0A347UHR9</accession>
<dbReference type="Gene3D" id="2.40.128.110">
    <property type="entry name" value="Lipid/polyisoprenoid-binding, YceI-like"/>
    <property type="match status" value="1"/>
</dbReference>
<dbReference type="InterPro" id="IPR036761">
    <property type="entry name" value="TTHA0802/YceI-like_sf"/>
</dbReference>
<dbReference type="InterPro" id="IPR007372">
    <property type="entry name" value="Lipid/polyisoprenoid-bd_YceI"/>
</dbReference>
<dbReference type="RefSeq" id="WP_118943053.1">
    <property type="nucleotide sequence ID" value="NZ_CP032125.1"/>
</dbReference>
<evidence type="ECO:0000313" key="4">
    <source>
        <dbReference type="Proteomes" id="UP000261704"/>
    </source>
</evidence>
<dbReference type="SUPFAM" id="SSF101874">
    <property type="entry name" value="YceI-like"/>
    <property type="match status" value="1"/>
</dbReference>
<proteinExistence type="predicted"/>
<dbReference type="OrthoDB" id="9811006at2"/>
<organism evidence="3 4">
    <name type="scientific">Profundibacter amoris</name>
    <dbReference type="NCBI Taxonomy" id="2171755"/>
    <lineage>
        <taxon>Bacteria</taxon>
        <taxon>Pseudomonadati</taxon>
        <taxon>Pseudomonadota</taxon>
        <taxon>Alphaproteobacteria</taxon>
        <taxon>Rhodobacterales</taxon>
        <taxon>Paracoccaceae</taxon>
        <taxon>Profundibacter</taxon>
    </lineage>
</organism>
<keyword evidence="1" id="KW-0732">Signal</keyword>
<sequence>MSRIFLSLVFLVSTLLAAHAKPVRYLLEANKSSVGFVYHFNGAPTKGTMPVTSADLTIDFAALHKTTVRISLNVRKARAGFIFATQALREKSVLDVANHPQIRFSSTKVSRTATGARVVGMVTIRGVTNPLTLNAVFYRQKGSAPKDLSKLSILLTGSISRLAFGAAGYPKLVGDRIDLRILARIRQME</sequence>
<feature type="signal peptide" evidence="1">
    <location>
        <begin position="1"/>
        <end position="20"/>
    </location>
</feature>
<reference evidence="3 4" key="1">
    <citation type="submission" date="2018-09" db="EMBL/GenBank/DDBJ databases">
        <title>Profundibacter amoris BAR1 gen. nov., sp. nov., a new member of the Roseobacter clade isolated at Lokis Castle Vent Field on the Arctic Mid-Oceanic Ridge.</title>
        <authorList>
            <person name="Le Moine Bauer S."/>
            <person name="Sjoeberg A.G."/>
            <person name="L'Haridon S."/>
            <person name="Stokke R."/>
            <person name="Roalkvam I."/>
            <person name="Steen I.H."/>
            <person name="Dahle H."/>
        </authorList>
    </citation>
    <scope>NUCLEOTIDE SEQUENCE [LARGE SCALE GENOMIC DNA]</scope>
    <source>
        <strain evidence="3 4">BAR1</strain>
    </source>
</reference>
<dbReference type="EMBL" id="CP032125">
    <property type="protein sequence ID" value="AXX98397.1"/>
    <property type="molecule type" value="Genomic_DNA"/>
</dbReference>